<dbReference type="GO" id="GO:0016491">
    <property type="term" value="F:oxidoreductase activity"/>
    <property type="evidence" value="ECO:0007669"/>
    <property type="project" value="InterPro"/>
</dbReference>
<comment type="similarity">
    <text evidence="2">Belongs to the sterol desaturase family.</text>
</comment>
<evidence type="ECO:0000256" key="4">
    <source>
        <dbReference type="ARBA" id="ARBA00022989"/>
    </source>
</evidence>
<dbReference type="eggNOG" id="KOG0874">
    <property type="taxonomic scope" value="Eukaryota"/>
</dbReference>
<keyword evidence="5" id="KW-0472">Membrane</keyword>
<evidence type="ECO:0000313" key="8">
    <source>
        <dbReference type="Proteomes" id="UP000030645"/>
    </source>
</evidence>
<protein>
    <submittedName>
        <fullName evidence="7">Sphingoid base hydroxylase 2</fullName>
    </submittedName>
</protein>
<evidence type="ECO:0000313" key="7">
    <source>
        <dbReference type="EMBL" id="EXB22796.1"/>
    </source>
</evidence>
<organism evidence="7 8">
    <name type="scientific">Morus notabilis</name>
    <dbReference type="NCBI Taxonomy" id="981085"/>
    <lineage>
        <taxon>Eukaryota</taxon>
        <taxon>Viridiplantae</taxon>
        <taxon>Streptophyta</taxon>
        <taxon>Embryophyta</taxon>
        <taxon>Tracheophyta</taxon>
        <taxon>Spermatophyta</taxon>
        <taxon>Magnoliopsida</taxon>
        <taxon>eudicotyledons</taxon>
        <taxon>Gunneridae</taxon>
        <taxon>Pentapetalae</taxon>
        <taxon>rosids</taxon>
        <taxon>fabids</taxon>
        <taxon>Rosales</taxon>
        <taxon>Moraceae</taxon>
        <taxon>Moreae</taxon>
        <taxon>Morus</taxon>
    </lineage>
</organism>
<evidence type="ECO:0000256" key="1">
    <source>
        <dbReference type="ARBA" id="ARBA00004370"/>
    </source>
</evidence>
<proteinExistence type="inferred from homology"/>
<dbReference type="InterPro" id="IPR006694">
    <property type="entry name" value="Fatty_acid_hydroxylase"/>
</dbReference>
<dbReference type="GO" id="GO:0008610">
    <property type="term" value="P:lipid biosynthetic process"/>
    <property type="evidence" value="ECO:0007669"/>
    <property type="project" value="InterPro"/>
</dbReference>
<dbReference type="AlphaFoldDB" id="W9QIN3"/>
<accession>W9QIN3</accession>
<dbReference type="GO" id="GO:0005506">
    <property type="term" value="F:iron ion binding"/>
    <property type="evidence" value="ECO:0007669"/>
    <property type="project" value="InterPro"/>
</dbReference>
<keyword evidence="4" id="KW-1133">Transmembrane helix</keyword>
<keyword evidence="3" id="KW-0812">Transmembrane</keyword>
<dbReference type="STRING" id="981085.W9QIN3"/>
<evidence type="ECO:0000256" key="5">
    <source>
        <dbReference type="ARBA" id="ARBA00023136"/>
    </source>
</evidence>
<dbReference type="Pfam" id="PF04116">
    <property type="entry name" value="FA_hydroxylase"/>
    <property type="match status" value="1"/>
</dbReference>
<dbReference type="Proteomes" id="UP000030645">
    <property type="component" value="Unassembled WGS sequence"/>
</dbReference>
<reference evidence="8" key="1">
    <citation type="submission" date="2013-01" db="EMBL/GenBank/DDBJ databases">
        <title>Draft Genome Sequence of a Mulberry Tree, Morus notabilis C.K. Schneid.</title>
        <authorList>
            <person name="He N."/>
            <person name="Zhao S."/>
        </authorList>
    </citation>
    <scope>NUCLEOTIDE SEQUENCE</scope>
</reference>
<keyword evidence="8" id="KW-1185">Reference proteome</keyword>
<feature type="domain" description="Fatty acid hydroxylase" evidence="6">
    <location>
        <begin position="91"/>
        <end position="228"/>
    </location>
</feature>
<dbReference type="InterPro" id="IPR050307">
    <property type="entry name" value="Sterol_Desaturase_Related"/>
</dbReference>
<comment type="subcellular location">
    <subcellularLocation>
        <location evidence="1">Membrane</location>
    </subcellularLocation>
</comment>
<dbReference type="GO" id="GO:0016020">
    <property type="term" value="C:membrane"/>
    <property type="evidence" value="ECO:0007669"/>
    <property type="project" value="UniProtKB-SubCell"/>
</dbReference>
<name>W9QIN3_9ROSA</name>
<gene>
    <name evidence="7" type="ORF">L484_001195</name>
</gene>
<dbReference type="PANTHER" id="PTHR11863">
    <property type="entry name" value="STEROL DESATURASE"/>
    <property type="match status" value="1"/>
</dbReference>
<dbReference type="EMBL" id="KE343307">
    <property type="protein sequence ID" value="EXB22796.1"/>
    <property type="molecule type" value="Genomic_DNA"/>
</dbReference>
<evidence type="ECO:0000256" key="3">
    <source>
        <dbReference type="ARBA" id="ARBA00022692"/>
    </source>
</evidence>
<evidence type="ECO:0000259" key="6">
    <source>
        <dbReference type="Pfam" id="PF04116"/>
    </source>
</evidence>
<sequence>MFAIGDEDGTLFGGVGGGCNAGGGQGAKYRLHLKIDEEEKNLVSRRTVVKGVLLYQTFEVVVTCLLLKATGNYNGNVTSPKPSLIVLAQQFVVGALFWDTWQYFGHRILHQNKFLYKHIHSQHHRVIVNYAFAAHYHHFLEGFILDTVGGILSVRLSGMSPRASIFFFSFAVIKIVDDHCGSWLPRGNVFHIFFRNNTAFHAVHHQLYGSKYNFSQIFFVHWDKILGTYMPYSLEERAGGGFEARSLEDSKDD</sequence>
<evidence type="ECO:0000256" key="2">
    <source>
        <dbReference type="ARBA" id="ARBA00009324"/>
    </source>
</evidence>